<name>A0A1H7B576_9BACL</name>
<dbReference type="InterPro" id="IPR001610">
    <property type="entry name" value="PAC"/>
</dbReference>
<accession>A0A1H7B576</accession>
<dbReference type="RefSeq" id="WP_092054872.1">
    <property type="nucleotide sequence ID" value="NZ_FNZF01000005.1"/>
</dbReference>
<dbReference type="AlphaFoldDB" id="A0A1H7B576"/>
<evidence type="ECO:0000313" key="8">
    <source>
        <dbReference type="Proteomes" id="UP000199200"/>
    </source>
</evidence>
<dbReference type="OrthoDB" id="9812260at2"/>
<evidence type="ECO:0000313" key="7">
    <source>
        <dbReference type="EMBL" id="SEJ69592.1"/>
    </source>
</evidence>
<organism evidence="7 8">
    <name type="scientific">Bhargavaea ginsengi</name>
    <dbReference type="NCBI Taxonomy" id="426757"/>
    <lineage>
        <taxon>Bacteria</taxon>
        <taxon>Bacillati</taxon>
        <taxon>Bacillota</taxon>
        <taxon>Bacilli</taxon>
        <taxon>Bacillales</taxon>
        <taxon>Caryophanaceae</taxon>
        <taxon>Bhargavaea</taxon>
    </lineage>
</organism>
<evidence type="ECO:0000256" key="1">
    <source>
        <dbReference type="ARBA" id="ARBA00022630"/>
    </source>
</evidence>
<feature type="domain" description="STAS" evidence="6">
    <location>
        <begin position="141"/>
        <end position="252"/>
    </location>
</feature>
<feature type="domain" description="PAC" evidence="5">
    <location>
        <begin position="80"/>
        <end position="132"/>
    </location>
</feature>
<dbReference type="CDD" id="cd07041">
    <property type="entry name" value="STAS_RsbR_RsbS_like"/>
    <property type="match status" value="1"/>
</dbReference>
<dbReference type="PANTHER" id="PTHR47429">
    <property type="entry name" value="PROTEIN TWIN LOV 1"/>
    <property type="match status" value="1"/>
</dbReference>
<evidence type="ECO:0000259" key="4">
    <source>
        <dbReference type="PROSITE" id="PS50112"/>
    </source>
</evidence>
<dbReference type="PANTHER" id="PTHR47429:SF2">
    <property type="entry name" value="PROTEIN TWIN LOV 1"/>
    <property type="match status" value="1"/>
</dbReference>
<dbReference type="PROSITE" id="PS50112">
    <property type="entry name" value="PAS"/>
    <property type="match status" value="1"/>
</dbReference>
<evidence type="ECO:0000256" key="3">
    <source>
        <dbReference type="ARBA" id="ARBA00022991"/>
    </source>
</evidence>
<dbReference type="CDD" id="cd00130">
    <property type="entry name" value="PAS"/>
    <property type="match status" value="1"/>
</dbReference>
<dbReference type="Pfam" id="PF13426">
    <property type="entry name" value="PAS_9"/>
    <property type="match status" value="1"/>
</dbReference>
<keyword evidence="1" id="KW-0285">Flavoprotein</keyword>
<dbReference type="InterPro" id="IPR036513">
    <property type="entry name" value="STAS_dom_sf"/>
</dbReference>
<dbReference type="SMART" id="SM00086">
    <property type="entry name" value="PAC"/>
    <property type="match status" value="1"/>
</dbReference>
<dbReference type="InterPro" id="IPR035965">
    <property type="entry name" value="PAS-like_dom_sf"/>
</dbReference>
<dbReference type="Gene3D" id="3.30.750.24">
    <property type="entry name" value="STAS domain"/>
    <property type="match status" value="1"/>
</dbReference>
<dbReference type="Gene3D" id="3.30.450.20">
    <property type="entry name" value="PAS domain"/>
    <property type="match status" value="1"/>
</dbReference>
<evidence type="ECO:0000259" key="5">
    <source>
        <dbReference type="PROSITE" id="PS50113"/>
    </source>
</evidence>
<dbReference type="EMBL" id="FNZF01000005">
    <property type="protein sequence ID" value="SEJ69592.1"/>
    <property type="molecule type" value="Genomic_DNA"/>
</dbReference>
<dbReference type="PROSITE" id="PS50801">
    <property type="entry name" value="STAS"/>
    <property type="match status" value="1"/>
</dbReference>
<dbReference type="Proteomes" id="UP000199200">
    <property type="component" value="Unassembled WGS sequence"/>
</dbReference>
<evidence type="ECO:0000259" key="6">
    <source>
        <dbReference type="PROSITE" id="PS50801"/>
    </source>
</evidence>
<dbReference type="NCBIfam" id="TIGR00229">
    <property type="entry name" value="sensory_box"/>
    <property type="match status" value="1"/>
</dbReference>
<dbReference type="InterPro" id="IPR002645">
    <property type="entry name" value="STAS_dom"/>
</dbReference>
<dbReference type="SUPFAM" id="SSF52091">
    <property type="entry name" value="SpoIIaa-like"/>
    <property type="match status" value="1"/>
</dbReference>
<evidence type="ECO:0000256" key="2">
    <source>
        <dbReference type="ARBA" id="ARBA00022643"/>
    </source>
</evidence>
<dbReference type="PROSITE" id="PS50113">
    <property type="entry name" value="PAC"/>
    <property type="match status" value="1"/>
</dbReference>
<dbReference type="InterPro" id="IPR000700">
    <property type="entry name" value="PAS-assoc_C"/>
</dbReference>
<dbReference type="STRING" id="426757.SAMN04488127_2526"/>
<gene>
    <name evidence="7" type="ORF">SAMN04488127_2526</name>
</gene>
<dbReference type="SUPFAM" id="SSF55785">
    <property type="entry name" value="PYP-like sensor domain (PAS domain)"/>
    <property type="match status" value="1"/>
</dbReference>
<keyword evidence="2" id="KW-0288">FMN</keyword>
<proteinExistence type="predicted"/>
<dbReference type="InterPro" id="IPR000014">
    <property type="entry name" value="PAS"/>
</dbReference>
<sequence>MDPETQITLLEAMLDGSRTAALFTDPSQEDHPVIYANQTFETLTGYTPEETIGHNCRFLQGADTDPKDVQKMRDAIRQESSVTVTLKNYKKDGSPFWNRVNIEPIRTGGRLFFIGTQTDVTVEVNQRKRLEEKEREIERLSLPVLEIDDGIAAISLNGEMSVERYRRLAVKISEYVQQHHCHSVIIDISGLYWDEDTPVFDLLHIQDVLRLMGCRLLVTGITPKAARDIAGEAASEHTLIAFSSFKQAVQTAKASSPII</sequence>
<keyword evidence="8" id="KW-1185">Reference proteome</keyword>
<protein>
    <submittedName>
        <fullName evidence="7">PAS domain S-box-containing protein</fullName>
    </submittedName>
</protein>
<feature type="domain" description="PAS" evidence="4">
    <location>
        <begin position="6"/>
        <end position="78"/>
    </location>
</feature>
<reference evidence="8" key="1">
    <citation type="submission" date="2016-10" db="EMBL/GenBank/DDBJ databases">
        <authorList>
            <person name="Varghese N."/>
            <person name="Submissions S."/>
        </authorList>
    </citation>
    <scope>NUCLEOTIDE SEQUENCE [LARGE SCALE GENOMIC DNA]</scope>
    <source>
        <strain evidence="8">CGMCC 1.6763</strain>
    </source>
</reference>
<dbReference type="SMART" id="SM00091">
    <property type="entry name" value="PAS"/>
    <property type="match status" value="1"/>
</dbReference>
<keyword evidence="3" id="KW-0157">Chromophore</keyword>